<dbReference type="PATRIC" id="fig|626937.4.peg.2259"/>
<dbReference type="InterPro" id="IPR035926">
    <property type="entry name" value="NusB-like_sf"/>
</dbReference>
<dbReference type="Gene3D" id="1.10.940.10">
    <property type="entry name" value="NusB-like"/>
    <property type="match status" value="1"/>
</dbReference>
<evidence type="ECO:0000313" key="9">
    <source>
        <dbReference type="Proteomes" id="UP000070366"/>
    </source>
</evidence>
<organism evidence="8 9">
    <name type="scientific">Christensenella minuta</name>
    <dbReference type="NCBI Taxonomy" id="626937"/>
    <lineage>
        <taxon>Bacteria</taxon>
        <taxon>Bacillati</taxon>
        <taxon>Bacillota</taxon>
        <taxon>Clostridia</taxon>
        <taxon>Christensenellales</taxon>
        <taxon>Christensenellaceae</taxon>
        <taxon>Christensenella</taxon>
    </lineage>
</organism>
<dbReference type="AlphaFoldDB" id="A0A136Q2Y5"/>
<dbReference type="Pfam" id="PF01029">
    <property type="entry name" value="NusB"/>
    <property type="match status" value="1"/>
</dbReference>
<proteinExistence type="inferred from homology"/>
<dbReference type="NCBIfam" id="TIGR01951">
    <property type="entry name" value="nusB"/>
    <property type="match status" value="1"/>
</dbReference>
<dbReference type="GO" id="GO:0006353">
    <property type="term" value="P:DNA-templated transcription termination"/>
    <property type="evidence" value="ECO:0007669"/>
    <property type="project" value="UniProtKB-UniRule"/>
</dbReference>
<evidence type="ECO:0000256" key="1">
    <source>
        <dbReference type="ARBA" id="ARBA00005952"/>
    </source>
</evidence>
<protein>
    <recommendedName>
        <fullName evidence="6">Transcription antitermination protein NusB</fullName>
    </recommendedName>
    <alternativeName>
        <fullName evidence="6">Antitermination factor NusB</fullName>
    </alternativeName>
</protein>
<evidence type="ECO:0000256" key="3">
    <source>
        <dbReference type="ARBA" id="ARBA00022884"/>
    </source>
</evidence>
<dbReference type="GO" id="GO:0031564">
    <property type="term" value="P:transcription antitermination"/>
    <property type="evidence" value="ECO:0007669"/>
    <property type="project" value="UniProtKB-KW"/>
</dbReference>
<evidence type="ECO:0000256" key="4">
    <source>
        <dbReference type="ARBA" id="ARBA00023015"/>
    </source>
</evidence>
<gene>
    <name evidence="6" type="primary">nusB</name>
    <name evidence="8" type="ORF">HMPREF3293_02292</name>
</gene>
<accession>A0A136Q2Y5</accession>
<dbReference type="SUPFAM" id="SSF48013">
    <property type="entry name" value="NusB-like"/>
    <property type="match status" value="1"/>
</dbReference>
<comment type="function">
    <text evidence="6">Involved in transcription antitermination. Required for transcription of ribosomal RNA (rRNA) genes. Binds specifically to the boxA antiterminator sequence of the ribosomal RNA (rrn) operons.</text>
</comment>
<keyword evidence="4 6" id="KW-0805">Transcription regulation</keyword>
<dbReference type="PANTHER" id="PTHR11078">
    <property type="entry name" value="N UTILIZATION SUBSTANCE PROTEIN B-RELATED"/>
    <property type="match status" value="1"/>
</dbReference>
<dbReference type="OrthoDB" id="9811381at2"/>
<dbReference type="RefSeq" id="WP_066518766.1">
    <property type="nucleotide sequence ID" value="NZ_CABMOF010000001.1"/>
</dbReference>
<keyword evidence="2 6" id="KW-0889">Transcription antitermination</keyword>
<dbReference type="GO" id="GO:0005829">
    <property type="term" value="C:cytosol"/>
    <property type="evidence" value="ECO:0007669"/>
    <property type="project" value="TreeGrafter"/>
</dbReference>
<dbReference type="STRING" id="626937.HMPREF3293_02292"/>
<evidence type="ECO:0000256" key="2">
    <source>
        <dbReference type="ARBA" id="ARBA00022814"/>
    </source>
</evidence>
<keyword evidence="9" id="KW-1185">Reference proteome</keyword>
<comment type="similarity">
    <text evidence="1 6">Belongs to the NusB family.</text>
</comment>
<dbReference type="InterPro" id="IPR011605">
    <property type="entry name" value="NusB_fam"/>
</dbReference>
<dbReference type="PANTHER" id="PTHR11078:SF3">
    <property type="entry name" value="ANTITERMINATION NUSB DOMAIN-CONTAINING PROTEIN"/>
    <property type="match status" value="1"/>
</dbReference>
<evidence type="ECO:0000256" key="5">
    <source>
        <dbReference type="ARBA" id="ARBA00023163"/>
    </source>
</evidence>
<comment type="caution">
    <text evidence="8">The sequence shown here is derived from an EMBL/GenBank/DDBJ whole genome shotgun (WGS) entry which is preliminary data.</text>
</comment>
<keyword evidence="5 6" id="KW-0804">Transcription</keyword>
<dbReference type="EMBL" id="LSZW01000063">
    <property type="protein sequence ID" value="KXK65043.1"/>
    <property type="molecule type" value="Genomic_DNA"/>
</dbReference>
<dbReference type="GO" id="GO:0003723">
    <property type="term" value="F:RNA binding"/>
    <property type="evidence" value="ECO:0007669"/>
    <property type="project" value="UniProtKB-UniRule"/>
</dbReference>
<dbReference type="KEGG" id="cmiu:B1H56_03860"/>
<dbReference type="InterPro" id="IPR006027">
    <property type="entry name" value="NusB_RsmB_TIM44"/>
</dbReference>
<evidence type="ECO:0000256" key="6">
    <source>
        <dbReference type="HAMAP-Rule" id="MF_00073"/>
    </source>
</evidence>
<dbReference type="HAMAP" id="MF_00073">
    <property type="entry name" value="NusB"/>
    <property type="match status" value="1"/>
</dbReference>
<dbReference type="Proteomes" id="UP000070366">
    <property type="component" value="Unassembled WGS sequence"/>
</dbReference>
<feature type="domain" description="NusB/RsmB/TIM44" evidence="7">
    <location>
        <begin position="5"/>
        <end position="132"/>
    </location>
</feature>
<sequence>MSRTSARETAMKLLYEYSVTGTLSKDSLENAPDALGAESLDENNLRYVGDIVAGFTDKCNEIDEIISSNSKSWKLERIAKVDLAILRLALYEILYMDDIPQKVTINEAIELAKKYSAEKSYQFVNGLLGGYLRNGGTK</sequence>
<evidence type="ECO:0000313" key="8">
    <source>
        <dbReference type="EMBL" id="KXK65043.1"/>
    </source>
</evidence>
<keyword evidence="3 6" id="KW-0694">RNA-binding</keyword>
<evidence type="ECO:0000259" key="7">
    <source>
        <dbReference type="Pfam" id="PF01029"/>
    </source>
</evidence>
<name>A0A136Q2Y5_9FIRM</name>
<reference evidence="8 9" key="1">
    <citation type="submission" date="2016-02" db="EMBL/GenBank/DDBJ databases">
        <authorList>
            <person name="Wen L."/>
            <person name="He K."/>
            <person name="Yang H."/>
        </authorList>
    </citation>
    <scope>NUCLEOTIDE SEQUENCE [LARGE SCALE GENOMIC DNA]</scope>
    <source>
        <strain evidence="8 9">DSM 22607</strain>
    </source>
</reference>